<name>A0A8T1QPT0_CARIL</name>
<sequence length="42" mass="4799">MFLKTFSSYCRSTVYSAHTQATCISFGDKEEELSSFASILRR</sequence>
<accession>A0A8T1QPT0</accession>
<evidence type="ECO:0000313" key="1">
    <source>
        <dbReference type="EMBL" id="KAG6656445.1"/>
    </source>
</evidence>
<reference evidence="1" key="1">
    <citation type="submission" date="2020-12" db="EMBL/GenBank/DDBJ databases">
        <title>WGS assembly of Carya illinoinensis cv. Pawnee.</title>
        <authorList>
            <person name="Platts A."/>
            <person name="Shu S."/>
            <person name="Wright S."/>
            <person name="Barry K."/>
            <person name="Edger P."/>
            <person name="Pires J.C."/>
            <person name="Schmutz J."/>
        </authorList>
    </citation>
    <scope>NUCLEOTIDE SEQUENCE</scope>
    <source>
        <tissue evidence="1">Leaf</tissue>
    </source>
</reference>
<organism evidence="1 2">
    <name type="scientific">Carya illinoinensis</name>
    <name type="common">Pecan</name>
    <dbReference type="NCBI Taxonomy" id="32201"/>
    <lineage>
        <taxon>Eukaryota</taxon>
        <taxon>Viridiplantae</taxon>
        <taxon>Streptophyta</taxon>
        <taxon>Embryophyta</taxon>
        <taxon>Tracheophyta</taxon>
        <taxon>Spermatophyta</taxon>
        <taxon>Magnoliopsida</taxon>
        <taxon>eudicotyledons</taxon>
        <taxon>Gunneridae</taxon>
        <taxon>Pentapetalae</taxon>
        <taxon>rosids</taxon>
        <taxon>fabids</taxon>
        <taxon>Fagales</taxon>
        <taxon>Juglandaceae</taxon>
        <taxon>Carya</taxon>
    </lineage>
</organism>
<gene>
    <name evidence="1" type="ORF">CIPAW_04G023000</name>
</gene>
<comment type="caution">
    <text evidence="1">The sequence shown here is derived from an EMBL/GenBank/DDBJ whole genome shotgun (WGS) entry which is preliminary data.</text>
</comment>
<protein>
    <submittedName>
        <fullName evidence="1">Uncharacterized protein</fullName>
    </submittedName>
</protein>
<dbReference type="EMBL" id="CM031812">
    <property type="protein sequence ID" value="KAG6656445.1"/>
    <property type="molecule type" value="Genomic_DNA"/>
</dbReference>
<keyword evidence="2" id="KW-1185">Reference proteome</keyword>
<proteinExistence type="predicted"/>
<dbReference type="InterPro" id="IPR003447">
    <property type="entry name" value="FEMABX"/>
</dbReference>
<evidence type="ECO:0000313" key="2">
    <source>
        <dbReference type="Proteomes" id="UP000811609"/>
    </source>
</evidence>
<dbReference type="GO" id="GO:0016755">
    <property type="term" value="F:aminoacyltransferase activity"/>
    <property type="evidence" value="ECO:0007669"/>
    <property type="project" value="InterPro"/>
</dbReference>
<dbReference type="AlphaFoldDB" id="A0A8T1QPT0"/>
<dbReference type="GO" id="GO:0044038">
    <property type="term" value="P:cell wall macromolecule biosynthetic process"/>
    <property type="evidence" value="ECO:0007669"/>
    <property type="project" value="InterPro"/>
</dbReference>
<dbReference type="Proteomes" id="UP000811609">
    <property type="component" value="Chromosome 4"/>
</dbReference>
<dbReference type="PROSITE" id="PS51191">
    <property type="entry name" value="FEMABX"/>
    <property type="match status" value="1"/>
</dbReference>